<accession>A0ABQ5E861</accession>
<sequence>MRPIRFRRFTSREKPQEETPSYSAMTETRPRARGAEKEPNPRARGSIRGVTIGFGGDSMSTEYRLKLESAQEKDRVVIKFG</sequence>
<organism evidence="2 3">
    <name type="scientific">Tanacetum coccineum</name>
    <dbReference type="NCBI Taxonomy" id="301880"/>
    <lineage>
        <taxon>Eukaryota</taxon>
        <taxon>Viridiplantae</taxon>
        <taxon>Streptophyta</taxon>
        <taxon>Embryophyta</taxon>
        <taxon>Tracheophyta</taxon>
        <taxon>Spermatophyta</taxon>
        <taxon>Magnoliopsida</taxon>
        <taxon>eudicotyledons</taxon>
        <taxon>Gunneridae</taxon>
        <taxon>Pentapetalae</taxon>
        <taxon>asterids</taxon>
        <taxon>campanulids</taxon>
        <taxon>Asterales</taxon>
        <taxon>Asteraceae</taxon>
        <taxon>Asteroideae</taxon>
        <taxon>Anthemideae</taxon>
        <taxon>Anthemidinae</taxon>
        <taxon>Tanacetum</taxon>
    </lineage>
</organism>
<evidence type="ECO:0000313" key="2">
    <source>
        <dbReference type="EMBL" id="GJT47059.1"/>
    </source>
</evidence>
<dbReference type="Proteomes" id="UP001151760">
    <property type="component" value="Unassembled WGS sequence"/>
</dbReference>
<reference evidence="2" key="2">
    <citation type="submission" date="2022-01" db="EMBL/GenBank/DDBJ databases">
        <authorList>
            <person name="Yamashiro T."/>
            <person name="Shiraishi A."/>
            <person name="Satake H."/>
            <person name="Nakayama K."/>
        </authorList>
    </citation>
    <scope>NUCLEOTIDE SEQUENCE</scope>
</reference>
<evidence type="ECO:0000256" key="1">
    <source>
        <dbReference type="SAM" id="MobiDB-lite"/>
    </source>
</evidence>
<proteinExistence type="predicted"/>
<protein>
    <submittedName>
        <fullName evidence="2">Uncharacterized protein</fullName>
    </submittedName>
</protein>
<evidence type="ECO:0000313" key="3">
    <source>
        <dbReference type="Proteomes" id="UP001151760"/>
    </source>
</evidence>
<feature type="compositionally biased region" description="Basic and acidic residues" evidence="1">
    <location>
        <begin position="28"/>
        <end position="41"/>
    </location>
</feature>
<dbReference type="EMBL" id="BQNB010016036">
    <property type="protein sequence ID" value="GJT47059.1"/>
    <property type="molecule type" value="Genomic_DNA"/>
</dbReference>
<comment type="caution">
    <text evidence="2">The sequence shown here is derived from an EMBL/GenBank/DDBJ whole genome shotgun (WGS) entry which is preliminary data.</text>
</comment>
<feature type="region of interest" description="Disordered" evidence="1">
    <location>
        <begin position="1"/>
        <end position="58"/>
    </location>
</feature>
<reference evidence="2" key="1">
    <citation type="journal article" date="2022" name="Int. J. Mol. Sci.">
        <title>Draft Genome of Tanacetum Coccineum: Genomic Comparison of Closely Related Tanacetum-Family Plants.</title>
        <authorList>
            <person name="Yamashiro T."/>
            <person name="Shiraishi A."/>
            <person name="Nakayama K."/>
            <person name="Satake H."/>
        </authorList>
    </citation>
    <scope>NUCLEOTIDE SEQUENCE</scope>
</reference>
<name>A0ABQ5E861_9ASTR</name>
<gene>
    <name evidence="2" type="ORF">Tco_0955774</name>
</gene>
<keyword evidence="3" id="KW-1185">Reference proteome</keyword>